<dbReference type="EMBL" id="JAUHTC010000038">
    <property type="protein sequence ID" value="MDN4518120.1"/>
    <property type="molecule type" value="Genomic_DNA"/>
</dbReference>
<dbReference type="RefSeq" id="WP_165804657.1">
    <property type="nucleotide sequence ID" value="NZ_CP070380.1"/>
</dbReference>
<keyword evidence="1" id="KW-1133">Transmembrane helix</keyword>
<gene>
    <name evidence="2" type="ORF">QYF68_09815</name>
</gene>
<sequence>MSPVVAEVIGVTALVFGIVVAMFALIYAWEKWVKGTRLEKRIDGFFDRIAEMFDR</sequence>
<organism evidence="2 3">
    <name type="scientific">Mycolicibacterium austroafricanum</name>
    <name type="common">Mycobacterium austroafricanum</name>
    <dbReference type="NCBI Taxonomy" id="39687"/>
    <lineage>
        <taxon>Bacteria</taxon>
        <taxon>Bacillati</taxon>
        <taxon>Actinomycetota</taxon>
        <taxon>Actinomycetes</taxon>
        <taxon>Mycobacteriales</taxon>
        <taxon>Mycobacteriaceae</taxon>
        <taxon>Mycolicibacterium</taxon>
    </lineage>
</organism>
<reference evidence="2" key="1">
    <citation type="submission" date="2023-07" db="EMBL/GenBank/DDBJ databases">
        <title>Degradation of tert-butanol by M. austroafricanum TBA100.</title>
        <authorList>
            <person name="Helbich S."/>
            <person name="Vainshtein Y."/>
        </authorList>
    </citation>
    <scope>NUCLEOTIDE SEQUENCE</scope>
    <source>
        <strain evidence="2">TBA100</strain>
    </source>
</reference>
<comment type="caution">
    <text evidence="2">The sequence shown here is derived from an EMBL/GenBank/DDBJ whole genome shotgun (WGS) entry which is preliminary data.</text>
</comment>
<evidence type="ECO:0000256" key="1">
    <source>
        <dbReference type="SAM" id="Phobius"/>
    </source>
</evidence>
<feature type="transmembrane region" description="Helical" evidence="1">
    <location>
        <begin position="6"/>
        <end position="29"/>
    </location>
</feature>
<evidence type="ECO:0000313" key="3">
    <source>
        <dbReference type="Proteomes" id="UP001172687"/>
    </source>
</evidence>
<accession>A0ABT8HC48</accession>
<name>A0ABT8HC48_MYCAO</name>
<keyword evidence="1" id="KW-0472">Membrane</keyword>
<dbReference type="Proteomes" id="UP001172687">
    <property type="component" value="Unassembled WGS sequence"/>
</dbReference>
<keyword evidence="1" id="KW-0812">Transmembrane</keyword>
<proteinExistence type="predicted"/>
<evidence type="ECO:0000313" key="2">
    <source>
        <dbReference type="EMBL" id="MDN4518120.1"/>
    </source>
</evidence>
<keyword evidence="3" id="KW-1185">Reference proteome</keyword>
<protein>
    <submittedName>
        <fullName evidence="2">Uncharacterized protein</fullName>
    </submittedName>
</protein>